<dbReference type="SMART" id="SM00322">
    <property type="entry name" value="KH"/>
    <property type="match status" value="1"/>
</dbReference>
<keyword evidence="3" id="KW-1185">Reference proteome</keyword>
<dbReference type="PROSITE" id="PS50084">
    <property type="entry name" value="KH_TYPE_1"/>
    <property type="match status" value="1"/>
</dbReference>
<dbReference type="AlphaFoldDB" id="A0A914CKN3"/>
<dbReference type="InterPro" id="IPR036612">
    <property type="entry name" value="KH_dom_type_1_sf"/>
</dbReference>
<keyword evidence="1" id="KW-0694">RNA-binding</keyword>
<accession>A0A914CKN3</accession>
<evidence type="ECO:0000313" key="3">
    <source>
        <dbReference type="Proteomes" id="UP000887540"/>
    </source>
</evidence>
<dbReference type="CDD" id="cd00105">
    <property type="entry name" value="KH-I"/>
    <property type="match status" value="1"/>
</dbReference>
<organism evidence="3 4">
    <name type="scientific">Acrobeloides nanus</name>
    <dbReference type="NCBI Taxonomy" id="290746"/>
    <lineage>
        <taxon>Eukaryota</taxon>
        <taxon>Metazoa</taxon>
        <taxon>Ecdysozoa</taxon>
        <taxon>Nematoda</taxon>
        <taxon>Chromadorea</taxon>
        <taxon>Rhabditida</taxon>
        <taxon>Tylenchina</taxon>
        <taxon>Cephalobomorpha</taxon>
        <taxon>Cephaloboidea</taxon>
        <taxon>Cephalobidae</taxon>
        <taxon>Acrobeloides</taxon>
    </lineage>
</organism>
<name>A0A914CKN3_9BILA</name>
<sequence>LLQQIEHCLQLTPTERPTITAIKEKAHQMNAICVEPIKKNNEESSLFENQLITGSIEVPQKFVGYVIVKNGYRIQEIKEESRCVVVKTAPEMRSDVCSIIFQGTPKQINHAKMLISNLVASASAFEKQQQSSLKENKFQPTGRHFDT</sequence>
<proteinExistence type="predicted"/>
<dbReference type="Proteomes" id="UP000887540">
    <property type="component" value="Unplaced"/>
</dbReference>
<reference evidence="4" key="1">
    <citation type="submission" date="2022-11" db="UniProtKB">
        <authorList>
            <consortium name="WormBaseParasite"/>
        </authorList>
    </citation>
    <scope>IDENTIFICATION</scope>
</reference>
<dbReference type="InterPro" id="IPR004087">
    <property type="entry name" value="KH_dom"/>
</dbReference>
<dbReference type="WBParaSite" id="ACRNAN_scaffold11823.g6821.t1">
    <property type="protein sequence ID" value="ACRNAN_scaffold11823.g6821.t1"/>
    <property type="gene ID" value="ACRNAN_scaffold11823.g6821"/>
</dbReference>
<evidence type="ECO:0000259" key="2">
    <source>
        <dbReference type="SMART" id="SM00322"/>
    </source>
</evidence>
<evidence type="ECO:0000256" key="1">
    <source>
        <dbReference type="PROSITE-ProRule" id="PRU00117"/>
    </source>
</evidence>
<dbReference type="GO" id="GO:0003723">
    <property type="term" value="F:RNA binding"/>
    <property type="evidence" value="ECO:0007669"/>
    <property type="project" value="UniProtKB-UniRule"/>
</dbReference>
<protein>
    <submittedName>
        <fullName evidence="4">K Homology domain-containing protein</fullName>
    </submittedName>
</protein>
<feature type="domain" description="K Homology" evidence="2">
    <location>
        <begin position="50"/>
        <end position="120"/>
    </location>
</feature>
<dbReference type="SUPFAM" id="SSF54791">
    <property type="entry name" value="Eukaryotic type KH-domain (KH-domain type I)"/>
    <property type="match status" value="1"/>
</dbReference>
<evidence type="ECO:0000313" key="4">
    <source>
        <dbReference type="WBParaSite" id="ACRNAN_scaffold11823.g6821.t1"/>
    </source>
</evidence>
<dbReference type="InterPro" id="IPR004088">
    <property type="entry name" value="KH_dom_type_1"/>
</dbReference>
<dbReference type="Pfam" id="PF00013">
    <property type="entry name" value="KH_1"/>
    <property type="match status" value="1"/>
</dbReference>
<dbReference type="Gene3D" id="3.30.1370.10">
    <property type="entry name" value="K Homology domain, type 1"/>
    <property type="match status" value="1"/>
</dbReference>